<proteinExistence type="predicted"/>
<accession>A0A2H5BQ95</accession>
<sequence length="84" mass="9955">MSPQAEVADYYLYKYFDDYAEFENPDDPLRMGHLKWMLGQICLEYMTETKSNRWLGFVQGVLASKGIIDVQLERKRTRPIFNGR</sequence>
<name>A0A2H5BQ95_9CAUD</name>
<gene>
    <name evidence="1" type="ORF">VPR_140</name>
</gene>
<evidence type="ECO:0000313" key="2">
    <source>
        <dbReference type="Proteomes" id="UP000240283"/>
    </source>
</evidence>
<keyword evidence="2" id="KW-1185">Reference proteome</keyword>
<organism evidence="1 2">
    <name type="scientific">Vibrio phage Vp_R1</name>
    <dbReference type="NCBI Taxonomy" id="2059867"/>
    <lineage>
        <taxon>Viruses</taxon>
        <taxon>Duplodnaviria</taxon>
        <taxon>Heunggongvirae</taxon>
        <taxon>Uroviricota</taxon>
        <taxon>Caudoviricetes</taxon>
        <taxon>Grimontviridae</taxon>
        <taxon>Dalianvirus</taxon>
        <taxon>Dalianvirus R1</taxon>
    </lineage>
</organism>
<dbReference type="EMBL" id="MG603697">
    <property type="protein sequence ID" value="AUG88504.1"/>
    <property type="molecule type" value="Genomic_DNA"/>
</dbReference>
<dbReference type="Proteomes" id="UP000240283">
    <property type="component" value="Segment"/>
</dbReference>
<reference evidence="1 2" key="1">
    <citation type="submission" date="2017-12" db="EMBL/GenBank/DDBJ databases">
        <title>Genomic analysis of a novel phage Vp_R1 lytic to Vibrio parahaemolyticus.</title>
        <authorList>
            <person name="Ren H."/>
            <person name="Li Z."/>
        </authorList>
    </citation>
    <scope>NUCLEOTIDE SEQUENCE [LARGE SCALE GENOMIC DNA]</scope>
</reference>
<evidence type="ECO:0000313" key="1">
    <source>
        <dbReference type="EMBL" id="AUG88504.1"/>
    </source>
</evidence>
<protein>
    <submittedName>
        <fullName evidence="1">Uncharacterized protein</fullName>
    </submittedName>
</protein>